<evidence type="ECO:0000313" key="1">
    <source>
        <dbReference type="EMBL" id="SVC64169.1"/>
    </source>
</evidence>
<sequence length="74" mass="8503">ILPQHSQGSRCESVDWKTISLDFIFWISKVAGLGKTGERFWSILDHSDQKAKSSFSVYRKALLRMPDDRVGYLV</sequence>
<accession>A0A382NSL6</accession>
<dbReference type="EMBL" id="UINC01102495">
    <property type="protein sequence ID" value="SVC64169.1"/>
    <property type="molecule type" value="Genomic_DNA"/>
</dbReference>
<gene>
    <name evidence="1" type="ORF">METZ01_LOCUS317023</name>
</gene>
<feature type="non-terminal residue" evidence="1">
    <location>
        <position position="1"/>
    </location>
</feature>
<organism evidence="1">
    <name type="scientific">marine metagenome</name>
    <dbReference type="NCBI Taxonomy" id="408172"/>
    <lineage>
        <taxon>unclassified sequences</taxon>
        <taxon>metagenomes</taxon>
        <taxon>ecological metagenomes</taxon>
    </lineage>
</organism>
<dbReference type="AlphaFoldDB" id="A0A382NSL6"/>
<name>A0A382NSL6_9ZZZZ</name>
<proteinExistence type="predicted"/>
<reference evidence="1" key="1">
    <citation type="submission" date="2018-05" db="EMBL/GenBank/DDBJ databases">
        <authorList>
            <person name="Lanie J.A."/>
            <person name="Ng W.-L."/>
            <person name="Kazmierczak K.M."/>
            <person name="Andrzejewski T.M."/>
            <person name="Davidsen T.M."/>
            <person name="Wayne K.J."/>
            <person name="Tettelin H."/>
            <person name="Glass J.I."/>
            <person name="Rusch D."/>
            <person name="Podicherti R."/>
            <person name="Tsui H.-C.T."/>
            <person name="Winkler M.E."/>
        </authorList>
    </citation>
    <scope>NUCLEOTIDE SEQUENCE</scope>
</reference>
<protein>
    <submittedName>
        <fullName evidence="1">Uncharacterized protein</fullName>
    </submittedName>
</protein>